<feature type="signal peptide" evidence="6">
    <location>
        <begin position="1"/>
        <end position="21"/>
    </location>
</feature>
<accession>A0ABM7IN15</accession>
<keyword evidence="8" id="KW-0614">Plasmid</keyword>
<name>A0ABM7IN15_9MYCO</name>
<keyword evidence="3" id="KW-0735">Signal-anchor</keyword>
<evidence type="ECO:0000256" key="4">
    <source>
        <dbReference type="ARBA" id="ARBA00023157"/>
    </source>
</evidence>
<dbReference type="InterPro" id="IPR036249">
    <property type="entry name" value="Thioredoxin-like_sf"/>
</dbReference>
<keyword evidence="9" id="KW-1185">Reference proteome</keyword>
<dbReference type="PANTHER" id="PTHR42852">
    <property type="entry name" value="THIOL:DISULFIDE INTERCHANGE PROTEIN DSBE"/>
    <property type="match status" value="1"/>
</dbReference>
<evidence type="ECO:0000256" key="1">
    <source>
        <dbReference type="ARBA" id="ARBA00004196"/>
    </source>
</evidence>
<dbReference type="InterPro" id="IPR017937">
    <property type="entry name" value="Thioredoxin_CS"/>
</dbReference>
<evidence type="ECO:0000256" key="3">
    <source>
        <dbReference type="ARBA" id="ARBA00022968"/>
    </source>
</evidence>
<dbReference type="PANTHER" id="PTHR42852:SF6">
    <property type="entry name" value="THIOL:DISULFIDE INTERCHANGE PROTEIN DSBE"/>
    <property type="match status" value="1"/>
</dbReference>
<proteinExistence type="predicted"/>
<organism evidence="8 9">
    <name type="scientific">Mycolicibacterium aubagnense</name>
    <dbReference type="NCBI Taxonomy" id="319707"/>
    <lineage>
        <taxon>Bacteria</taxon>
        <taxon>Bacillati</taxon>
        <taxon>Actinomycetota</taxon>
        <taxon>Actinomycetes</taxon>
        <taxon>Mycobacteriales</taxon>
        <taxon>Mycobacteriaceae</taxon>
        <taxon>Mycolicibacterium</taxon>
    </lineage>
</organism>
<dbReference type="CDD" id="cd02966">
    <property type="entry name" value="TlpA_like_family"/>
    <property type="match status" value="1"/>
</dbReference>
<geneLocation type="plasmid" evidence="8 9">
    <name>pJCM15296</name>
</geneLocation>
<dbReference type="InterPro" id="IPR050553">
    <property type="entry name" value="Thioredoxin_ResA/DsbE_sf"/>
</dbReference>
<keyword evidence="6" id="KW-0732">Signal</keyword>
<dbReference type="EMBL" id="AP022578">
    <property type="protein sequence ID" value="BBX88123.1"/>
    <property type="molecule type" value="Genomic_DNA"/>
</dbReference>
<sequence length="197" mass="21170">MLNRLRVRALAVVLAGVPILAGCSIGTDAVAQGGTFEFVSPGGKTDIFYDPPPSRRVIGDLGGIALMDYRPIAVSDFAGKVVVVNVWGAWCAPCRTETPELEKVFTATEPLGVAFLGVDVRDNRATAQDFVTDRHVMHPSIFDPAMRSVIALGKGYPTSVVPTTLILDRHRRVAAVFLKELLATDLQPVVERIAAES</sequence>
<dbReference type="InterPro" id="IPR013740">
    <property type="entry name" value="Redoxin"/>
</dbReference>
<feature type="domain" description="Thioredoxin" evidence="7">
    <location>
        <begin position="39"/>
        <end position="195"/>
    </location>
</feature>
<dbReference type="SUPFAM" id="SSF52833">
    <property type="entry name" value="Thioredoxin-like"/>
    <property type="match status" value="1"/>
</dbReference>
<dbReference type="PROSITE" id="PS51257">
    <property type="entry name" value="PROKAR_LIPOPROTEIN"/>
    <property type="match status" value="1"/>
</dbReference>
<keyword evidence="3" id="KW-0812">Transmembrane</keyword>
<keyword evidence="5" id="KW-0676">Redox-active center</keyword>
<gene>
    <name evidence="8" type="ORF">MAUB_63240</name>
</gene>
<dbReference type="RefSeq" id="WP_061006721.1">
    <property type="nucleotide sequence ID" value="NZ_AP022578.1"/>
</dbReference>
<evidence type="ECO:0000256" key="5">
    <source>
        <dbReference type="ARBA" id="ARBA00023284"/>
    </source>
</evidence>
<keyword evidence="4" id="KW-1015">Disulfide bond</keyword>
<reference evidence="8 9" key="1">
    <citation type="journal article" date="2019" name="Emerg. Microbes Infect.">
        <title>Comprehensive subspecies identification of 175 nontuberculous mycobacteria species based on 7547 genomic profiles.</title>
        <authorList>
            <person name="Matsumoto Y."/>
            <person name="Kinjo T."/>
            <person name="Motooka D."/>
            <person name="Nabeya D."/>
            <person name="Jung N."/>
            <person name="Uechi K."/>
            <person name="Horii T."/>
            <person name="Iida T."/>
            <person name="Fujita J."/>
            <person name="Nakamura S."/>
        </authorList>
    </citation>
    <scope>NUCLEOTIDE SEQUENCE [LARGE SCALE GENOMIC DNA]</scope>
    <source>
        <strain evidence="8 9">JCM 15296</strain>
        <plasmid evidence="8">pJCM15296</plasmid>
    </source>
</reference>
<dbReference type="InterPro" id="IPR013766">
    <property type="entry name" value="Thioredoxin_domain"/>
</dbReference>
<comment type="subcellular location">
    <subcellularLocation>
        <location evidence="1">Cell envelope</location>
    </subcellularLocation>
</comment>
<feature type="chain" id="PRO_5045238822" evidence="6">
    <location>
        <begin position="22"/>
        <end position="197"/>
    </location>
</feature>
<evidence type="ECO:0000313" key="9">
    <source>
        <dbReference type="Proteomes" id="UP000465609"/>
    </source>
</evidence>
<evidence type="ECO:0000259" key="7">
    <source>
        <dbReference type="PROSITE" id="PS51352"/>
    </source>
</evidence>
<dbReference type="PROSITE" id="PS51352">
    <property type="entry name" value="THIOREDOXIN_2"/>
    <property type="match status" value="1"/>
</dbReference>
<dbReference type="Pfam" id="PF08534">
    <property type="entry name" value="Redoxin"/>
    <property type="match status" value="1"/>
</dbReference>
<evidence type="ECO:0000256" key="2">
    <source>
        <dbReference type="ARBA" id="ARBA00022748"/>
    </source>
</evidence>
<dbReference type="Proteomes" id="UP000465609">
    <property type="component" value="Plasmid pJCM15296"/>
</dbReference>
<evidence type="ECO:0000313" key="8">
    <source>
        <dbReference type="EMBL" id="BBX88123.1"/>
    </source>
</evidence>
<evidence type="ECO:0000256" key="6">
    <source>
        <dbReference type="SAM" id="SignalP"/>
    </source>
</evidence>
<protein>
    <submittedName>
        <fullName evidence="8">Thioredoxin</fullName>
    </submittedName>
</protein>
<dbReference type="PROSITE" id="PS00194">
    <property type="entry name" value="THIOREDOXIN_1"/>
    <property type="match status" value="1"/>
</dbReference>
<dbReference type="Gene3D" id="3.40.30.10">
    <property type="entry name" value="Glutaredoxin"/>
    <property type="match status" value="1"/>
</dbReference>
<keyword evidence="2" id="KW-0201">Cytochrome c-type biogenesis</keyword>